<dbReference type="EMBL" id="JBHULV010000036">
    <property type="protein sequence ID" value="MFD2732211.1"/>
    <property type="molecule type" value="Genomic_DNA"/>
</dbReference>
<gene>
    <name evidence="1" type="ORF">ACFSSE_10905</name>
</gene>
<accession>A0ABW5TSZ3</accession>
<sequence>MSLQLFNRIEQVDFLISSKSTGKPKEFAKKIGLSERSLYDTINLMKKLGAPILYCKQKKTYFCITR</sequence>
<name>A0ABW5TSZ3_9SPHI</name>
<protein>
    <recommendedName>
        <fullName evidence="3">HTH domain-containing protein</fullName>
    </recommendedName>
</protein>
<evidence type="ECO:0000313" key="1">
    <source>
        <dbReference type="EMBL" id="MFD2732211.1"/>
    </source>
</evidence>
<evidence type="ECO:0000313" key="2">
    <source>
        <dbReference type="Proteomes" id="UP001597546"/>
    </source>
</evidence>
<evidence type="ECO:0008006" key="3">
    <source>
        <dbReference type="Google" id="ProtNLM"/>
    </source>
</evidence>
<proteinExistence type="predicted"/>
<organism evidence="1 2">
    <name type="scientific">Pedobacter alpinus</name>
    <dbReference type="NCBI Taxonomy" id="1590643"/>
    <lineage>
        <taxon>Bacteria</taxon>
        <taxon>Pseudomonadati</taxon>
        <taxon>Bacteroidota</taxon>
        <taxon>Sphingobacteriia</taxon>
        <taxon>Sphingobacteriales</taxon>
        <taxon>Sphingobacteriaceae</taxon>
        <taxon>Pedobacter</taxon>
    </lineage>
</organism>
<dbReference type="Proteomes" id="UP001597546">
    <property type="component" value="Unassembled WGS sequence"/>
</dbReference>
<reference evidence="2" key="1">
    <citation type="journal article" date="2019" name="Int. J. Syst. Evol. Microbiol.">
        <title>The Global Catalogue of Microorganisms (GCM) 10K type strain sequencing project: providing services to taxonomists for standard genome sequencing and annotation.</title>
        <authorList>
            <consortium name="The Broad Institute Genomics Platform"/>
            <consortium name="The Broad Institute Genome Sequencing Center for Infectious Disease"/>
            <person name="Wu L."/>
            <person name="Ma J."/>
        </authorList>
    </citation>
    <scope>NUCLEOTIDE SEQUENCE [LARGE SCALE GENOMIC DNA]</scope>
    <source>
        <strain evidence="2">KCTC 42456</strain>
    </source>
</reference>
<dbReference type="RefSeq" id="WP_379045496.1">
    <property type="nucleotide sequence ID" value="NZ_JBHSKW010000055.1"/>
</dbReference>
<comment type="caution">
    <text evidence="1">The sequence shown here is derived from an EMBL/GenBank/DDBJ whole genome shotgun (WGS) entry which is preliminary data.</text>
</comment>
<keyword evidence="2" id="KW-1185">Reference proteome</keyword>